<dbReference type="KEGG" id="lbc:LACBIDRAFT_307481"/>
<evidence type="ECO:0000313" key="3">
    <source>
        <dbReference type="Proteomes" id="UP000001194"/>
    </source>
</evidence>
<dbReference type="RefSeq" id="XP_001886049.1">
    <property type="nucleotide sequence ID" value="XM_001886014.1"/>
</dbReference>
<name>B0DQ90_LACBS</name>
<gene>
    <name evidence="2" type="ORF">LACBIDRAFT_307481</name>
</gene>
<proteinExistence type="predicted"/>
<accession>B0DQ90</accession>
<dbReference type="OrthoDB" id="2142724at2759"/>
<reference evidence="2 3" key="1">
    <citation type="journal article" date="2008" name="Nature">
        <title>The genome of Laccaria bicolor provides insights into mycorrhizal symbiosis.</title>
        <authorList>
            <person name="Martin F."/>
            <person name="Aerts A."/>
            <person name="Ahren D."/>
            <person name="Brun A."/>
            <person name="Danchin E.G.J."/>
            <person name="Duchaussoy F."/>
            <person name="Gibon J."/>
            <person name="Kohler A."/>
            <person name="Lindquist E."/>
            <person name="Pereda V."/>
            <person name="Salamov A."/>
            <person name="Shapiro H.J."/>
            <person name="Wuyts J."/>
            <person name="Blaudez D."/>
            <person name="Buee M."/>
            <person name="Brokstein P."/>
            <person name="Canbaeck B."/>
            <person name="Cohen D."/>
            <person name="Courty P.E."/>
            <person name="Coutinho P.M."/>
            <person name="Delaruelle C."/>
            <person name="Detter J.C."/>
            <person name="Deveau A."/>
            <person name="DiFazio S."/>
            <person name="Duplessis S."/>
            <person name="Fraissinet-Tachet L."/>
            <person name="Lucic E."/>
            <person name="Frey-Klett P."/>
            <person name="Fourrey C."/>
            <person name="Feussner I."/>
            <person name="Gay G."/>
            <person name="Grimwood J."/>
            <person name="Hoegger P.J."/>
            <person name="Jain P."/>
            <person name="Kilaru S."/>
            <person name="Labbe J."/>
            <person name="Lin Y.C."/>
            <person name="Legue V."/>
            <person name="Le Tacon F."/>
            <person name="Marmeisse R."/>
            <person name="Melayah D."/>
            <person name="Montanini B."/>
            <person name="Muratet M."/>
            <person name="Nehls U."/>
            <person name="Niculita-Hirzel H."/>
            <person name="Oudot-Le Secq M.P."/>
            <person name="Peter M."/>
            <person name="Quesneville H."/>
            <person name="Rajashekar B."/>
            <person name="Reich M."/>
            <person name="Rouhier N."/>
            <person name="Schmutz J."/>
            <person name="Yin T."/>
            <person name="Chalot M."/>
            <person name="Henrissat B."/>
            <person name="Kuees U."/>
            <person name="Lucas S."/>
            <person name="Van de Peer Y."/>
            <person name="Podila G.K."/>
            <person name="Polle A."/>
            <person name="Pukkila P.J."/>
            <person name="Richardson P.M."/>
            <person name="Rouze P."/>
            <person name="Sanders I.R."/>
            <person name="Stajich J.E."/>
            <person name="Tunlid A."/>
            <person name="Tuskan G."/>
            <person name="Grigoriev I.V."/>
        </authorList>
    </citation>
    <scope>NUCLEOTIDE SEQUENCE [LARGE SCALE GENOMIC DNA]</scope>
    <source>
        <strain evidence="3">S238N-H82 / ATCC MYA-4686</strain>
    </source>
</reference>
<keyword evidence="1" id="KW-0472">Membrane</keyword>
<dbReference type="InParanoid" id="B0DQ90"/>
<evidence type="ECO:0000256" key="1">
    <source>
        <dbReference type="SAM" id="Phobius"/>
    </source>
</evidence>
<dbReference type="HOGENOM" id="CLU_056788_11_3_1"/>
<dbReference type="EMBL" id="DS547125">
    <property type="protein sequence ID" value="EDR03253.1"/>
    <property type="molecule type" value="Genomic_DNA"/>
</dbReference>
<dbReference type="Proteomes" id="UP000001194">
    <property type="component" value="Unassembled WGS sequence"/>
</dbReference>
<dbReference type="GeneID" id="6081682"/>
<organism evidence="3">
    <name type="scientific">Laccaria bicolor (strain S238N-H82 / ATCC MYA-4686)</name>
    <name type="common">Bicoloured deceiver</name>
    <name type="synonym">Laccaria laccata var. bicolor</name>
    <dbReference type="NCBI Taxonomy" id="486041"/>
    <lineage>
        <taxon>Eukaryota</taxon>
        <taxon>Fungi</taxon>
        <taxon>Dikarya</taxon>
        <taxon>Basidiomycota</taxon>
        <taxon>Agaricomycotina</taxon>
        <taxon>Agaricomycetes</taxon>
        <taxon>Agaricomycetidae</taxon>
        <taxon>Agaricales</taxon>
        <taxon>Agaricineae</taxon>
        <taxon>Hydnangiaceae</taxon>
        <taxon>Laccaria</taxon>
    </lineage>
</organism>
<dbReference type="AlphaFoldDB" id="B0DQ90"/>
<keyword evidence="1" id="KW-0812">Transmembrane</keyword>
<keyword evidence="1" id="KW-1133">Transmembrane helix</keyword>
<feature type="transmembrane region" description="Helical" evidence="1">
    <location>
        <begin position="112"/>
        <end position="133"/>
    </location>
</feature>
<protein>
    <submittedName>
        <fullName evidence="2">Predicted protein</fullName>
    </submittedName>
</protein>
<evidence type="ECO:0000313" key="2">
    <source>
        <dbReference type="EMBL" id="EDR03253.1"/>
    </source>
</evidence>
<sequence>MVTIHRTLEQASLNVKQVQKMASECDPIHCITQYPASCLLPMDEVLKDDWTYAHLWGRSEVGSRVEVHQPFCQKQCFSMLAALVLDKGIVVVDVVKGLFTQDLFIKFLQDDVVRIFVLFSLFFLPICAALSQLPLTTPHPSP</sequence>
<keyword evidence="3" id="KW-1185">Reference proteome</keyword>